<dbReference type="CDD" id="cd00133">
    <property type="entry name" value="PTS_IIB"/>
    <property type="match status" value="1"/>
</dbReference>
<accession>A0A4U3LXE0</accession>
<dbReference type="PANTHER" id="PTHR30185:SF13">
    <property type="entry name" value="LICABCH OPERON REGULATOR-RELATED"/>
    <property type="match status" value="1"/>
</dbReference>
<dbReference type="InterPro" id="IPR036388">
    <property type="entry name" value="WH-like_DNA-bd_sf"/>
</dbReference>
<sequence length="503" mass="58287">MEILDTFFGSEVKKELDLLRLLYHKKNFIRIETLSQLLQMDRRSINKYYESLISKPYVLANNCSHIFSAKRGKGYCFMGSKKEYKILTKQILQSSPYFTLLEKLFFESNIHLTKFSMDQFLSESTVRHKVAELDTILKTFDFSIQRTKGEIRLVGAEPRIRFFMIAFFWRVFSGLDWPFADVSQTKCETLAKELIALGYFPANQLNMKLICYILAVNIIRYRKGFQTNFLLSESISSLSDEDQEVLLQFVDTHHLLKEHLENQLTNAFLLPKSESHLIFLFLLTNTTVQLSNKHFTDLIEPNQSFSETNSFIKKILHSLETENPHAFETTKNRGLFTKQLVAGLLFVELFEQMDFTLTGYNIKKYLLQNFAHLFEHAQKIVAEQDIYVSNPAKQTGLGLQLSMAYTLITAPTAFNQTIHIKIETDLPTPIEAIIIQRIRETFASFYHLAINQLSEEDRYDLYLSTTPLLQVKQAAPFLLINAQVSLTDLLAIQEQLVRLVAKK</sequence>
<evidence type="ECO:0000256" key="2">
    <source>
        <dbReference type="ARBA" id="ARBA00023163"/>
    </source>
</evidence>
<dbReference type="Gene3D" id="1.10.10.10">
    <property type="entry name" value="Winged helix-like DNA-binding domain superfamily/Winged helix DNA-binding domain"/>
    <property type="match status" value="2"/>
</dbReference>
<organism evidence="3 4">
    <name type="scientific">Enterococcus faecalis</name>
    <name type="common">Streptococcus faecalis</name>
    <dbReference type="NCBI Taxonomy" id="1351"/>
    <lineage>
        <taxon>Bacteria</taxon>
        <taxon>Bacillati</taxon>
        <taxon>Bacillota</taxon>
        <taxon>Bacilli</taxon>
        <taxon>Lactobacillales</taxon>
        <taxon>Enterococcaceae</taxon>
        <taxon>Enterococcus</taxon>
    </lineage>
</organism>
<comment type="caution">
    <text evidence="3">The sequence shown here is derived from an EMBL/GenBank/DDBJ whole genome shotgun (WGS) entry which is preliminary data.</text>
</comment>
<name>A0A4U3LXE0_ENTFL</name>
<protein>
    <submittedName>
        <fullName evidence="3">M protein trans-acting positive regulator</fullName>
    </submittedName>
</protein>
<dbReference type="Pfam" id="PF05043">
    <property type="entry name" value="Mga"/>
    <property type="match status" value="1"/>
</dbReference>
<dbReference type="AlphaFoldDB" id="A0A4U3LXE0"/>
<gene>
    <name evidence="3" type="ORF">EY666_11850</name>
</gene>
<proteinExistence type="predicted"/>
<dbReference type="EMBL" id="SIYF01000294">
    <property type="protein sequence ID" value="TKK80878.1"/>
    <property type="molecule type" value="Genomic_DNA"/>
</dbReference>
<reference evidence="3 4" key="1">
    <citation type="submission" date="2019-02" db="EMBL/GenBank/DDBJ databases">
        <title>Bacteria dissemination in different level of health care in South Africa: the effectiveness of infections prevention and control.</title>
        <authorList>
            <person name="Shobo C."/>
            <person name="Amoako D.G."/>
            <person name="Allam M."/>
            <person name="Ismail A."/>
            <person name="Bester L.A."/>
            <person name="Essack S.Y."/>
        </authorList>
    </citation>
    <scope>NUCLEOTIDE SEQUENCE [LARGE SCALE GENOMIC DNA]</scope>
    <source>
        <strain evidence="3 4">2SIL2</strain>
    </source>
</reference>
<evidence type="ECO:0000256" key="1">
    <source>
        <dbReference type="ARBA" id="ARBA00023015"/>
    </source>
</evidence>
<evidence type="ECO:0000313" key="4">
    <source>
        <dbReference type="Proteomes" id="UP000305511"/>
    </source>
</evidence>
<dbReference type="PANTHER" id="PTHR30185">
    <property type="entry name" value="CRYPTIC BETA-GLUCOSIDE BGL OPERON ANTITERMINATOR"/>
    <property type="match status" value="1"/>
</dbReference>
<keyword evidence="1" id="KW-0805">Transcription regulation</keyword>
<dbReference type="Proteomes" id="UP000305511">
    <property type="component" value="Unassembled WGS sequence"/>
</dbReference>
<dbReference type="RefSeq" id="WP_071646535.1">
    <property type="nucleotide sequence ID" value="NZ_CP018004.2"/>
</dbReference>
<dbReference type="InterPro" id="IPR007737">
    <property type="entry name" value="Mga_HTH"/>
</dbReference>
<dbReference type="InterPro" id="IPR050661">
    <property type="entry name" value="BglG_antiterminators"/>
</dbReference>
<keyword evidence="2" id="KW-0804">Transcription</keyword>
<evidence type="ECO:0000313" key="3">
    <source>
        <dbReference type="EMBL" id="TKK80878.1"/>
    </source>
</evidence>